<dbReference type="InterPro" id="IPR017451">
    <property type="entry name" value="F-box-assoc_interact_dom"/>
</dbReference>
<sequence length="374" mass="43767">MERDLTAMTGYRDLSDDLLIETLSRLPVKSLMRFRCVSKSWFSLVKDPNFIYKHLNRDDNMRLMVRITYENYDVADPFNDLITCFFLLPDKTLTDLHFQDLEAEMKDHNPLGPCDGIFCFFENSNINLWNVSMNEYRVVPKHKAHLPCDTSIYCRNFGIGLDPMTNDFKMVLILTLYDSKRLSVHDFLPVAVYSFSTNSWRDVEGLFQMGHYYGSNSTDIVYLNGFCYWVAWGHNSYDASILSFSMRDEVFEEIKGPNVPQLMPYDESEMACWRIGIYDGFLSLLYSEESGHSFSLWMMKGRFWTKHLTFGPFIETYQPLGFWRNGEFFLESCDNRLVLYDSRYEEISDLGITGLWFSINILKESLVTVGEHGM</sequence>
<dbReference type="Gene3D" id="1.20.1280.50">
    <property type="match status" value="1"/>
</dbReference>
<dbReference type="EMBL" id="KK784889">
    <property type="protein sequence ID" value="KDO71186.1"/>
    <property type="molecule type" value="Genomic_DNA"/>
</dbReference>
<organism evidence="2 3">
    <name type="scientific">Citrus sinensis</name>
    <name type="common">Sweet orange</name>
    <name type="synonym">Citrus aurantium var. sinensis</name>
    <dbReference type="NCBI Taxonomy" id="2711"/>
    <lineage>
        <taxon>Eukaryota</taxon>
        <taxon>Viridiplantae</taxon>
        <taxon>Streptophyta</taxon>
        <taxon>Embryophyta</taxon>
        <taxon>Tracheophyta</taxon>
        <taxon>Spermatophyta</taxon>
        <taxon>Magnoliopsida</taxon>
        <taxon>eudicotyledons</taxon>
        <taxon>Gunneridae</taxon>
        <taxon>Pentapetalae</taxon>
        <taxon>rosids</taxon>
        <taxon>malvids</taxon>
        <taxon>Sapindales</taxon>
        <taxon>Rutaceae</taxon>
        <taxon>Aurantioideae</taxon>
        <taxon>Citrus</taxon>
    </lineage>
</organism>
<dbReference type="SUPFAM" id="SSF81383">
    <property type="entry name" value="F-box domain"/>
    <property type="match status" value="1"/>
</dbReference>
<accession>A0A067G733</accession>
<protein>
    <recommendedName>
        <fullName evidence="1">F-box domain-containing protein</fullName>
    </recommendedName>
</protein>
<dbReference type="Pfam" id="PF07734">
    <property type="entry name" value="FBA_1"/>
    <property type="match status" value="1"/>
</dbReference>
<feature type="domain" description="F-box" evidence="1">
    <location>
        <begin position="8"/>
        <end position="55"/>
    </location>
</feature>
<evidence type="ECO:0000313" key="2">
    <source>
        <dbReference type="EMBL" id="KDO71186.1"/>
    </source>
</evidence>
<dbReference type="Proteomes" id="UP000027120">
    <property type="component" value="Unassembled WGS sequence"/>
</dbReference>
<dbReference type="STRING" id="2711.A0A067G733"/>
<gene>
    <name evidence="2" type="ORF">CISIN_1g042926mg</name>
</gene>
<proteinExistence type="predicted"/>
<evidence type="ECO:0000259" key="1">
    <source>
        <dbReference type="PROSITE" id="PS50181"/>
    </source>
</evidence>
<name>A0A067G733_CITSI</name>
<dbReference type="SMART" id="SM00256">
    <property type="entry name" value="FBOX"/>
    <property type="match status" value="1"/>
</dbReference>
<dbReference type="InterPro" id="IPR050796">
    <property type="entry name" value="SCF_F-box_component"/>
</dbReference>
<keyword evidence="3" id="KW-1185">Reference proteome</keyword>
<dbReference type="Pfam" id="PF00646">
    <property type="entry name" value="F-box"/>
    <property type="match status" value="1"/>
</dbReference>
<dbReference type="InterPro" id="IPR036047">
    <property type="entry name" value="F-box-like_dom_sf"/>
</dbReference>
<evidence type="ECO:0000313" key="3">
    <source>
        <dbReference type="Proteomes" id="UP000027120"/>
    </source>
</evidence>
<dbReference type="PANTHER" id="PTHR31672:SF10">
    <property type="entry name" value="F-BOX DOMAIN-CONTAINING PROTEIN"/>
    <property type="match status" value="1"/>
</dbReference>
<dbReference type="InterPro" id="IPR001810">
    <property type="entry name" value="F-box_dom"/>
</dbReference>
<dbReference type="AlphaFoldDB" id="A0A067G733"/>
<dbReference type="CDD" id="cd22157">
    <property type="entry name" value="F-box_AtFBW1-like"/>
    <property type="match status" value="1"/>
</dbReference>
<dbReference type="InterPro" id="IPR006527">
    <property type="entry name" value="F-box-assoc_dom_typ1"/>
</dbReference>
<dbReference type="PANTHER" id="PTHR31672">
    <property type="entry name" value="BNACNNG10540D PROTEIN"/>
    <property type="match status" value="1"/>
</dbReference>
<dbReference type="PROSITE" id="PS50181">
    <property type="entry name" value="FBOX"/>
    <property type="match status" value="1"/>
</dbReference>
<dbReference type="NCBIfam" id="TIGR01640">
    <property type="entry name" value="F_box_assoc_1"/>
    <property type="match status" value="1"/>
</dbReference>
<reference evidence="2 3" key="1">
    <citation type="submission" date="2014-04" db="EMBL/GenBank/DDBJ databases">
        <authorList>
            <consortium name="International Citrus Genome Consortium"/>
            <person name="Gmitter F."/>
            <person name="Chen C."/>
            <person name="Farmerie W."/>
            <person name="Harkins T."/>
            <person name="Desany B."/>
            <person name="Mohiuddin M."/>
            <person name="Kodira C."/>
            <person name="Borodovsky M."/>
            <person name="Lomsadze A."/>
            <person name="Burns P."/>
            <person name="Jenkins J."/>
            <person name="Prochnik S."/>
            <person name="Shu S."/>
            <person name="Chapman J."/>
            <person name="Pitluck S."/>
            <person name="Schmutz J."/>
            <person name="Rokhsar D."/>
        </authorList>
    </citation>
    <scope>NUCLEOTIDE SEQUENCE</scope>
</reference>